<comment type="caution">
    <text evidence="5">The sequence shown here is derived from an EMBL/GenBank/DDBJ whole genome shotgun (WGS) entry which is preliminary data.</text>
</comment>
<sequence length="206" mass="23884">GSRENFVFLPETKPIPEMAETLYIKNMVCDRCIMAVRAVLTRCCGIEPLAVELGEVRLPRPLTEPEHETLRRELEDLGFELLEDRRQQLVARLRGAVIELVRHPEGVRRERLSDWLVRRLGHDYDSLSRLFSEVTGTTLEKYLIAQKIEYAKELLIYDELSLAEIADRLGYSSGAYLSAQFKSVTGMTPSHFRRLRIRSRRPLDRL</sequence>
<reference evidence="5" key="1">
    <citation type="journal article" date="2013" name="Environ. Microbiol.">
        <title>Microbiota from the distal guts of lean and obese adolescents exhibit partial functional redundancy besides clear differences in community structure.</title>
        <authorList>
            <person name="Ferrer M."/>
            <person name="Ruiz A."/>
            <person name="Lanza F."/>
            <person name="Haange S.B."/>
            <person name="Oberbach A."/>
            <person name="Till H."/>
            <person name="Bargiela R."/>
            <person name="Campoy C."/>
            <person name="Segura M.T."/>
            <person name="Richter M."/>
            <person name="von Bergen M."/>
            <person name="Seifert J."/>
            <person name="Suarez A."/>
        </authorList>
    </citation>
    <scope>NUCLEOTIDE SEQUENCE</scope>
</reference>
<dbReference type="InterPro" id="IPR009057">
    <property type="entry name" value="Homeodomain-like_sf"/>
</dbReference>
<dbReference type="PANTHER" id="PTHR43280">
    <property type="entry name" value="ARAC-FAMILY TRANSCRIPTIONAL REGULATOR"/>
    <property type="match status" value="1"/>
</dbReference>
<dbReference type="SMART" id="SM00342">
    <property type="entry name" value="HTH_ARAC"/>
    <property type="match status" value="1"/>
</dbReference>
<evidence type="ECO:0000256" key="2">
    <source>
        <dbReference type="ARBA" id="ARBA00023125"/>
    </source>
</evidence>
<dbReference type="Gene3D" id="3.30.70.100">
    <property type="match status" value="1"/>
</dbReference>
<dbReference type="PROSITE" id="PS01124">
    <property type="entry name" value="HTH_ARAC_FAMILY_2"/>
    <property type="match status" value="1"/>
</dbReference>
<dbReference type="InterPro" id="IPR036163">
    <property type="entry name" value="HMA_dom_sf"/>
</dbReference>
<dbReference type="InterPro" id="IPR018062">
    <property type="entry name" value="HTH_AraC-typ_CS"/>
</dbReference>
<dbReference type="EMBL" id="AJWY01007516">
    <property type="protein sequence ID" value="EKC63773.1"/>
    <property type="molecule type" value="Genomic_DNA"/>
</dbReference>
<dbReference type="GO" id="GO:0043565">
    <property type="term" value="F:sequence-specific DNA binding"/>
    <property type="evidence" value="ECO:0007669"/>
    <property type="project" value="InterPro"/>
</dbReference>
<proteinExistence type="predicted"/>
<dbReference type="GO" id="GO:0046872">
    <property type="term" value="F:metal ion binding"/>
    <property type="evidence" value="ECO:0007669"/>
    <property type="project" value="InterPro"/>
</dbReference>
<dbReference type="SUPFAM" id="SSF46689">
    <property type="entry name" value="Homeodomain-like"/>
    <property type="match status" value="1"/>
</dbReference>
<dbReference type="GO" id="GO:0003700">
    <property type="term" value="F:DNA-binding transcription factor activity"/>
    <property type="evidence" value="ECO:0007669"/>
    <property type="project" value="InterPro"/>
</dbReference>
<keyword evidence="3" id="KW-0804">Transcription</keyword>
<dbReference type="Gene3D" id="1.10.10.60">
    <property type="entry name" value="Homeodomain-like"/>
    <property type="match status" value="2"/>
</dbReference>
<protein>
    <submittedName>
        <fullName evidence="5">Transcriptional regulator, AraC family</fullName>
    </submittedName>
</protein>
<name>K1T1M2_9ZZZZ</name>
<keyword evidence="2" id="KW-0238">DNA-binding</keyword>
<evidence type="ECO:0000259" key="4">
    <source>
        <dbReference type="PROSITE" id="PS01124"/>
    </source>
</evidence>
<dbReference type="PROSITE" id="PS00041">
    <property type="entry name" value="HTH_ARAC_FAMILY_1"/>
    <property type="match status" value="1"/>
</dbReference>
<feature type="non-terminal residue" evidence="5">
    <location>
        <position position="1"/>
    </location>
</feature>
<evidence type="ECO:0000256" key="3">
    <source>
        <dbReference type="ARBA" id="ARBA00023163"/>
    </source>
</evidence>
<dbReference type="SUPFAM" id="SSF55008">
    <property type="entry name" value="HMA, heavy metal-associated domain"/>
    <property type="match status" value="1"/>
</dbReference>
<dbReference type="Pfam" id="PF12833">
    <property type="entry name" value="HTH_18"/>
    <property type="match status" value="1"/>
</dbReference>
<dbReference type="AlphaFoldDB" id="K1T1M2"/>
<keyword evidence="1" id="KW-0805">Transcription regulation</keyword>
<feature type="domain" description="HTH araC/xylS-type" evidence="4">
    <location>
        <begin position="116"/>
        <end position="195"/>
    </location>
</feature>
<dbReference type="InterPro" id="IPR018060">
    <property type="entry name" value="HTH_AraC"/>
</dbReference>
<gene>
    <name evidence="5" type="ORF">LEA_11172</name>
</gene>
<dbReference type="PANTHER" id="PTHR43280:SF28">
    <property type="entry name" value="HTH-TYPE TRANSCRIPTIONAL ACTIVATOR RHAS"/>
    <property type="match status" value="1"/>
</dbReference>
<accession>K1T1M2</accession>
<evidence type="ECO:0000256" key="1">
    <source>
        <dbReference type="ARBA" id="ARBA00023015"/>
    </source>
</evidence>
<organism evidence="5">
    <name type="scientific">human gut metagenome</name>
    <dbReference type="NCBI Taxonomy" id="408170"/>
    <lineage>
        <taxon>unclassified sequences</taxon>
        <taxon>metagenomes</taxon>
        <taxon>organismal metagenomes</taxon>
    </lineage>
</organism>
<evidence type="ECO:0000313" key="5">
    <source>
        <dbReference type="EMBL" id="EKC63773.1"/>
    </source>
</evidence>